<dbReference type="AlphaFoldDB" id="A0AAD8UHY9"/>
<feature type="compositionally biased region" description="Basic and acidic residues" evidence="1">
    <location>
        <begin position="258"/>
        <end position="284"/>
    </location>
</feature>
<evidence type="ECO:0000256" key="1">
    <source>
        <dbReference type="SAM" id="MobiDB-lite"/>
    </source>
</evidence>
<feature type="compositionally biased region" description="Low complexity" evidence="1">
    <location>
        <begin position="187"/>
        <end position="198"/>
    </location>
</feature>
<feature type="compositionally biased region" description="Acidic residues" evidence="1">
    <location>
        <begin position="542"/>
        <end position="551"/>
    </location>
</feature>
<gene>
    <name evidence="2" type="ORF">BDZ83DRAFT_441060</name>
</gene>
<feature type="compositionally biased region" description="Pro residues" evidence="1">
    <location>
        <begin position="172"/>
        <end position="186"/>
    </location>
</feature>
<reference evidence="2" key="1">
    <citation type="submission" date="2021-12" db="EMBL/GenBank/DDBJ databases">
        <title>Comparative genomics, transcriptomics and evolutionary studies reveal genomic signatures of adaptation to plant cell wall in hemibiotrophic fungi.</title>
        <authorList>
            <consortium name="DOE Joint Genome Institute"/>
            <person name="Baroncelli R."/>
            <person name="Diaz J.F."/>
            <person name="Benocci T."/>
            <person name="Peng M."/>
            <person name="Battaglia E."/>
            <person name="Haridas S."/>
            <person name="Andreopoulos W."/>
            <person name="Labutti K."/>
            <person name="Pangilinan J."/>
            <person name="Floch G.L."/>
            <person name="Makela M.R."/>
            <person name="Henrissat B."/>
            <person name="Grigoriev I.V."/>
            <person name="Crouch J.A."/>
            <person name="De Vries R.P."/>
            <person name="Sukno S.A."/>
            <person name="Thon M.R."/>
        </authorList>
    </citation>
    <scope>NUCLEOTIDE SEQUENCE</scope>
    <source>
        <strain evidence="2">CBS 112980</strain>
    </source>
</reference>
<sequence>MVSALPYSSQSDPTQQEGIPEDTDWSESEPDVTRRSFRHHQRHTNPADNFEDLASQFAWDGTYADPDSLSTHHEARFATGQTVPYRRGHLEGFADPSRHRSPPNRNPPPPGLNDPQGFGQQPQVPGMNYHGVPPPPPPPHPGVYPMHAPPMPHYTPAPRTTGWRNSMGGPRPMGPPPSTYPQPIEPYGPYYAPYQGPAPLHPYAATPRSHANYTGPRPQTTFPRQRKDHYPQYPAPPEPVEEYYAEASAPKPKKQPKLRQEKPPKRTIRDDEIEEMKRGMEDLAFRQQQVHDGLKARERRERKKASEAALKASLVKEVTKTVRKEFQNGANAQLRDIDMRSESSRRMLRSDIGSRGFSTPVPSVYDDHETGSIIQATVMETLRAVNGQSRSDLGGFQAPRRPSHRRAASEVPYSGGGYPPPPRDRDTAATTNPFMPNQTNYGQAPYQGLDPQQRQAQRSEAYWTGRVRKSRTRSENHSGQQLQGDTNVPLHGSLSPGDSGYASPEPLRSERPHGQLRARKVSFRDSDGVSRPRREDVRSEEVVDWSEDDIEVPEHRQRRTRTYRTVAPGHPNFTIEVREPPPTAPEVGHF</sequence>
<feature type="region of interest" description="Disordered" evidence="1">
    <location>
        <begin position="1"/>
        <end position="309"/>
    </location>
</feature>
<feature type="compositionally biased region" description="Polar residues" evidence="1">
    <location>
        <begin position="209"/>
        <end position="223"/>
    </location>
</feature>
<feature type="compositionally biased region" description="Basic and acidic residues" evidence="1">
    <location>
        <begin position="337"/>
        <end position="349"/>
    </location>
</feature>
<feature type="compositionally biased region" description="Basic and acidic residues" evidence="1">
    <location>
        <begin position="522"/>
        <end position="541"/>
    </location>
</feature>
<evidence type="ECO:0000313" key="3">
    <source>
        <dbReference type="Proteomes" id="UP001244207"/>
    </source>
</evidence>
<accession>A0AAD8UHY9</accession>
<name>A0AAD8UHY9_GLOAC</name>
<feature type="compositionally biased region" description="Acidic residues" evidence="1">
    <location>
        <begin position="19"/>
        <end position="30"/>
    </location>
</feature>
<keyword evidence="3" id="KW-1185">Reference proteome</keyword>
<proteinExistence type="predicted"/>
<comment type="caution">
    <text evidence="2">The sequence shown here is derived from an EMBL/GenBank/DDBJ whole genome shotgun (WGS) entry which is preliminary data.</text>
</comment>
<protein>
    <submittedName>
        <fullName evidence="2">Uncharacterized protein</fullName>
    </submittedName>
</protein>
<feature type="compositionally biased region" description="Polar residues" evidence="1">
    <location>
        <begin position="1"/>
        <end position="17"/>
    </location>
</feature>
<feature type="region of interest" description="Disordered" evidence="1">
    <location>
        <begin position="337"/>
        <end position="367"/>
    </location>
</feature>
<dbReference type="RefSeq" id="XP_060362009.1">
    <property type="nucleotide sequence ID" value="XM_060503107.1"/>
</dbReference>
<dbReference type="Proteomes" id="UP001244207">
    <property type="component" value="Unassembled WGS sequence"/>
</dbReference>
<feature type="compositionally biased region" description="Low complexity" evidence="1">
    <location>
        <begin position="115"/>
        <end position="131"/>
    </location>
</feature>
<dbReference type="EMBL" id="JAHMHS010000087">
    <property type="protein sequence ID" value="KAK1721213.1"/>
    <property type="molecule type" value="Genomic_DNA"/>
</dbReference>
<feature type="compositionally biased region" description="Polar residues" evidence="1">
    <location>
        <begin position="428"/>
        <end position="442"/>
    </location>
</feature>
<evidence type="ECO:0000313" key="2">
    <source>
        <dbReference type="EMBL" id="KAK1721213.1"/>
    </source>
</evidence>
<feature type="compositionally biased region" description="Polar residues" evidence="1">
    <location>
        <begin position="477"/>
        <end position="486"/>
    </location>
</feature>
<feature type="region of interest" description="Disordered" evidence="1">
    <location>
        <begin position="385"/>
        <end position="590"/>
    </location>
</feature>
<organism evidence="2 3">
    <name type="scientific">Glomerella acutata</name>
    <name type="common">Colletotrichum acutatum</name>
    <dbReference type="NCBI Taxonomy" id="27357"/>
    <lineage>
        <taxon>Eukaryota</taxon>
        <taxon>Fungi</taxon>
        <taxon>Dikarya</taxon>
        <taxon>Ascomycota</taxon>
        <taxon>Pezizomycotina</taxon>
        <taxon>Sordariomycetes</taxon>
        <taxon>Hypocreomycetidae</taxon>
        <taxon>Glomerellales</taxon>
        <taxon>Glomerellaceae</taxon>
        <taxon>Colletotrichum</taxon>
        <taxon>Colletotrichum acutatum species complex</taxon>
    </lineage>
</organism>
<feature type="compositionally biased region" description="Pro residues" evidence="1">
    <location>
        <begin position="132"/>
        <end position="155"/>
    </location>
</feature>
<dbReference type="GeneID" id="85387006"/>
<feature type="compositionally biased region" description="Basic and acidic residues" evidence="1">
    <location>
        <begin position="88"/>
        <end position="98"/>
    </location>
</feature>